<feature type="domain" description="Glycosyl transferase CAP10" evidence="2">
    <location>
        <begin position="179"/>
        <end position="428"/>
    </location>
</feature>
<dbReference type="AlphaFoldDB" id="A0A8B8PHR3"/>
<dbReference type="PANTHER" id="PTHR12203">
    <property type="entry name" value="KDEL LYS-ASP-GLU-LEU CONTAINING - RELATED"/>
    <property type="match status" value="1"/>
</dbReference>
<dbReference type="InterPro" id="IPR051091">
    <property type="entry name" value="O-Glucosyltr/Glycosyltrsf_90"/>
</dbReference>
<evidence type="ECO:0000256" key="1">
    <source>
        <dbReference type="SAM" id="Phobius"/>
    </source>
</evidence>
<dbReference type="PANTHER" id="PTHR12203:SF99">
    <property type="entry name" value="OS04G0534100 PROTEIN"/>
    <property type="match status" value="1"/>
</dbReference>
<protein>
    <submittedName>
        <fullName evidence="4">Protein O-glucosyltransferase 1-like</fullName>
    </submittedName>
</protein>
<dbReference type="InterPro" id="IPR006598">
    <property type="entry name" value="CAP10"/>
</dbReference>
<gene>
    <name evidence="4" type="primary">LOC115743155</name>
</gene>
<evidence type="ECO:0000259" key="2">
    <source>
        <dbReference type="SMART" id="SM00672"/>
    </source>
</evidence>
<organism evidence="3 4">
    <name type="scientific">Rhodamnia argentea</name>
    <dbReference type="NCBI Taxonomy" id="178133"/>
    <lineage>
        <taxon>Eukaryota</taxon>
        <taxon>Viridiplantae</taxon>
        <taxon>Streptophyta</taxon>
        <taxon>Embryophyta</taxon>
        <taxon>Tracheophyta</taxon>
        <taxon>Spermatophyta</taxon>
        <taxon>Magnoliopsida</taxon>
        <taxon>eudicotyledons</taxon>
        <taxon>Gunneridae</taxon>
        <taxon>Pentapetalae</taxon>
        <taxon>rosids</taxon>
        <taxon>malvids</taxon>
        <taxon>Myrtales</taxon>
        <taxon>Myrtaceae</taxon>
        <taxon>Myrtoideae</taxon>
        <taxon>Myrteae</taxon>
        <taxon>Australasian group</taxon>
        <taxon>Rhodamnia</taxon>
    </lineage>
</organism>
<proteinExistence type="predicted"/>
<reference evidence="4" key="1">
    <citation type="submission" date="2025-08" db="UniProtKB">
        <authorList>
            <consortium name="RefSeq"/>
        </authorList>
    </citation>
    <scope>IDENTIFICATION</scope>
    <source>
        <tissue evidence="4">Leaf</tissue>
    </source>
</reference>
<sequence>MEEEKFHGLPSSKRSPRLLKVSASAAVFVLFLIIVLSGCIISGLDIFIFPGGSLREVFDVSKRPEDLSPSSQKIEYPLNCTNTTKPQTCPTDYPTMFRPTDLHATECPEYFRWIHEDLRAWKSTGITREMVERTKDFAHYRLVILKGRVYVEHFRKPFQTRDVGTIWGIVQLLRLYPGKIPDLELMFYCNDQPVIMKSDYQRKNASSPPPLFRFCGNQSAFDITFPDWSFWGWAEINIGPWENTVRAIRQNSKRIEWNNKVPYAYWKGNTGVAATRRDLMKCNASSGQDWKAHLYHQQWSDEIRRGFKQSKLEDQCTHRYKIYVEGEAWSVSEKYIMACNSMTLMVKPEFLDFFTRGMIPLEHYWPIRPDNKCRDIKFAVEWGNNHPLEAEVIGEGGSKFMEEGLKMKNVYDYMFHLLTGYGKLLTYKPEIPPGAIEYCTETMACPAKGLFRKNMLESMVKSPSDLPPCTLPPPYEAGELQAFLGRKESVSRQVERWEAEYWEKMNKNR</sequence>
<keyword evidence="3" id="KW-1185">Reference proteome</keyword>
<keyword evidence="1" id="KW-1133">Transmembrane helix</keyword>
<dbReference type="Proteomes" id="UP000827889">
    <property type="component" value="Chromosome 3"/>
</dbReference>
<dbReference type="KEGG" id="rarg:115743155"/>
<dbReference type="Pfam" id="PF05686">
    <property type="entry name" value="Glyco_transf_90"/>
    <property type="match status" value="1"/>
</dbReference>
<feature type="transmembrane region" description="Helical" evidence="1">
    <location>
        <begin position="21"/>
        <end position="49"/>
    </location>
</feature>
<evidence type="ECO:0000313" key="4">
    <source>
        <dbReference type="RefSeq" id="XP_030533673.1"/>
    </source>
</evidence>
<keyword evidence="1" id="KW-0472">Membrane</keyword>
<dbReference type="OrthoDB" id="202415at2759"/>
<dbReference type="GeneID" id="115743155"/>
<dbReference type="SMART" id="SM00672">
    <property type="entry name" value="CAP10"/>
    <property type="match status" value="1"/>
</dbReference>
<accession>A0A8B8PHR3</accession>
<keyword evidence="1" id="KW-0812">Transmembrane</keyword>
<evidence type="ECO:0000313" key="3">
    <source>
        <dbReference type="Proteomes" id="UP000827889"/>
    </source>
</evidence>
<dbReference type="RefSeq" id="XP_030533673.1">
    <property type="nucleotide sequence ID" value="XM_030677813.2"/>
</dbReference>
<name>A0A8B8PHR3_9MYRT</name>